<dbReference type="EMBL" id="JACHOC010000003">
    <property type="protein sequence ID" value="MBB4621841.1"/>
    <property type="molecule type" value="Genomic_DNA"/>
</dbReference>
<reference evidence="2 3" key="1">
    <citation type="submission" date="2020-08" db="EMBL/GenBank/DDBJ databases">
        <title>Genomic Encyclopedia of Type Strains, Phase IV (KMG-IV): sequencing the most valuable type-strain genomes for metagenomic binning, comparative biology and taxonomic classification.</title>
        <authorList>
            <person name="Goeker M."/>
        </authorList>
    </citation>
    <scope>NUCLEOTIDE SEQUENCE [LARGE SCALE GENOMIC DNA]</scope>
    <source>
        <strain evidence="2 3">DSM 102983</strain>
    </source>
</reference>
<keyword evidence="3" id="KW-1185">Reference proteome</keyword>
<comment type="caution">
    <text evidence="2">The sequence shown here is derived from an EMBL/GenBank/DDBJ whole genome shotgun (WGS) entry which is preliminary data.</text>
</comment>
<gene>
    <name evidence="2" type="ORF">GGQ57_001738</name>
</gene>
<dbReference type="InterPro" id="IPR025348">
    <property type="entry name" value="DUF4252"/>
</dbReference>
<sequence length="149" mass="16882">MKRYFVILALILICQAGNSQTMNDLFKEFSKIEQINHVKIGNITMKLASIFTETMGVNGIEVIEFSDCRNEIKERFVKAIKELKDPGFETMLTSNEKGSRTKVMVRIEKDMIRELVVLTTGSRNALVRIKGKIKPSDVNKVMIDHGNGC</sequence>
<dbReference type="RefSeq" id="WP_183670154.1">
    <property type="nucleotide sequence ID" value="NZ_BMPB01000001.1"/>
</dbReference>
<feature type="chain" id="PRO_5046028789" evidence="1">
    <location>
        <begin position="22"/>
        <end position="149"/>
    </location>
</feature>
<feature type="signal peptide" evidence="1">
    <location>
        <begin position="1"/>
        <end position="21"/>
    </location>
</feature>
<organism evidence="2 3">
    <name type="scientific">Parabacteroides faecis</name>
    <dbReference type="NCBI Taxonomy" id="1217282"/>
    <lineage>
        <taxon>Bacteria</taxon>
        <taxon>Pseudomonadati</taxon>
        <taxon>Bacteroidota</taxon>
        <taxon>Bacteroidia</taxon>
        <taxon>Bacteroidales</taxon>
        <taxon>Tannerellaceae</taxon>
        <taxon>Parabacteroides</taxon>
    </lineage>
</organism>
<name>A0ABR6KK04_9BACT</name>
<dbReference type="Pfam" id="PF14060">
    <property type="entry name" value="DUF4252"/>
    <property type="match status" value="1"/>
</dbReference>
<proteinExistence type="predicted"/>
<protein>
    <submittedName>
        <fullName evidence="2">CO dehydrogenase/acetyl-CoA synthase delta subunit</fullName>
    </submittedName>
</protein>
<dbReference type="Proteomes" id="UP000533637">
    <property type="component" value="Unassembled WGS sequence"/>
</dbReference>
<evidence type="ECO:0000256" key="1">
    <source>
        <dbReference type="SAM" id="SignalP"/>
    </source>
</evidence>
<accession>A0ABR6KK04</accession>
<evidence type="ECO:0000313" key="3">
    <source>
        <dbReference type="Proteomes" id="UP000533637"/>
    </source>
</evidence>
<evidence type="ECO:0000313" key="2">
    <source>
        <dbReference type="EMBL" id="MBB4621841.1"/>
    </source>
</evidence>
<keyword evidence="1" id="KW-0732">Signal</keyword>